<organism evidence="1 2">
    <name type="scientific">Mucor circinelloides f. circinelloides (strain 1006PhL)</name>
    <name type="common">Mucormycosis agent</name>
    <name type="synonym">Calyptromyces circinelloides</name>
    <dbReference type="NCBI Taxonomy" id="1220926"/>
    <lineage>
        <taxon>Eukaryota</taxon>
        <taxon>Fungi</taxon>
        <taxon>Fungi incertae sedis</taxon>
        <taxon>Mucoromycota</taxon>
        <taxon>Mucoromycotina</taxon>
        <taxon>Mucoromycetes</taxon>
        <taxon>Mucorales</taxon>
        <taxon>Mucorineae</taxon>
        <taxon>Mucoraceae</taxon>
        <taxon>Mucor</taxon>
    </lineage>
</organism>
<dbReference type="EMBL" id="KE124164">
    <property type="protein sequence ID" value="EPB81567.1"/>
    <property type="molecule type" value="Genomic_DNA"/>
</dbReference>
<reference evidence="2" key="1">
    <citation type="submission" date="2013-05" db="EMBL/GenBank/DDBJ databases">
        <title>The Genome sequence of Mucor circinelloides f. circinelloides 1006PhL.</title>
        <authorList>
            <consortium name="The Broad Institute Genomics Platform"/>
            <person name="Cuomo C."/>
            <person name="Earl A."/>
            <person name="Findley K."/>
            <person name="Lee S.C."/>
            <person name="Walker B."/>
            <person name="Young S."/>
            <person name="Zeng Q."/>
            <person name="Gargeya S."/>
            <person name="Fitzgerald M."/>
            <person name="Haas B."/>
            <person name="Abouelleil A."/>
            <person name="Allen A.W."/>
            <person name="Alvarado L."/>
            <person name="Arachchi H.M."/>
            <person name="Berlin A.M."/>
            <person name="Chapman S.B."/>
            <person name="Gainer-Dewar J."/>
            <person name="Goldberg J."/>
            <person name="Griggs A."/>
            <person name="Gujja S."/>
            <person name="Hansen M."/>
            <person name="Howarth C."/>
            <person name="Imamovic A."/>
            <person name="Ireland A."/>
            <person name="Larimer J."/>
            <person name="McCowan C."/>
            <person name="Murphy C."/>
            <person name="Pearson M."/>
            <person name="Poon T.W."/>
            <person name="Priest M."/>
            <person name="Roberts A."/>
            <person name="Saif S."/>
            <person name="Shea T."/>
            <person name="Sisk P."/>
            <person name="Sykes S."/>
            <person name="Wortman J."/>
            <person name="Nusbaum C."/>
            <person name="Birren B."/>
        </authorList>
    </citation>
    <scope>NUCLEOTIDE SEQUENCE [LARGE SCALE GENOMIC DNA]</scope>
    <source>
        <strain evidence="2">1006PhL</strain>
    </source>
</reference>
<feature type="non-terminal residue" evidence="1">
    <location>
        <position position="54"/>
    </location>
</feature>
<proteinExistence type="predicted"/>
<dbReference type="VEuPathDB" id="FungiDB:HMPREF1544_11716"/>
<evidence type="ECO:0000313" key="2">
    <source>
        <dbReference type="Proteomes" id="UP000014254"/>
    </source>
</evidence>
<accession>S2J094</accession>
<keyword evidence="2" id="KW-1185">Reference proteome</keyword>
<sequence length="54" mass="6021">KPVYLFLQLFAYTNLKTISNADFPQVSVKPFNLALSSTVVHVRLEIPNVTKSNG</sequence>
<evidence type="ECO:0000313" key="1">
    <source>
        <dbReference type="EMBL" id="EPB81567.1"/>
    </source>
</evidence>
<gene>
    <name evidence="1" type="ORF">HMPREF1544_11716</name>
</gene>
<dbReference type="InParanoid" id="S2J094"/>
<dbReference type="AlphaFoldDB" id="S2J094"/>
<dbReference type="Proteomes" id="UP000014254">
    <property type="component" value="Unassembled WGS sequence"/>
</dbReference>
<name>S2J094_MUCC1</name>
<feature type="non-terminal residue" evidence="1">
    <location>
        <position position="1"/>
    </location>
</feature>
<protein>
    <submittedName>
        <fullName evidence="1">Uncharacterized protein</fullName>
    </submittedName>
</protein>